<feature type="transmembrane region" description="Helical" evidence="2">
    <location>
        <begin position="429"/>
        <end position="447"/>
    </location>
</feature>
<dbReference type="AlphaFoldDB" id="A0A7S4C6M7"/>
<feature type="transmembrane region" description="Helical" evidence="2">
    <location>
        <begin position="511"/>
        <end position="530"/>
    </location>
</feature>
<feature type="compositionally biased region" description="Low complexity" evidence="1">
    <location>
        <begin position="286"/>
        <end position="315"/>
    </location>
</feature>
<protein>
    <submittedName>
        <fullName evidence="3">Uncharacterized protein</fullName>
    </submittedName>
</protein>
<dbReference type="EMBL" id="HBIZ01067557">
    <property type="protein sequence ID" value="CAE0788615.1"/>
    <property type="molecule type" value="Transcribed_RNA"/>
</dbReference>
<name>A0A7S4C6M7_CHRCT</name>
<feature type="transmembrane region" description="Helical" evidence="2">
    <location>
        <begin position="206"/>
        <end position="225"/>
    </location>
</feature>
<reference evidence="3" key="1">
    <citation type="submission" date="2021-01" db="EMBL/GenBank/DDBJ databases">
        <authorList>
            <person name="Corre E."/>
            <person name="Pelletier E."/>
            <person name="Niang G."/>
            <person name="Scheremetjew M."/>
            <person name="Finn R."/>
            <person name="Kale V."/>
            <person name="Holt S."/>
            <person name="Cochrane G."/>
            <person name="Meng A."/>
            <person name="Brown T."/>
            <person name="Cohen L."/>
        </authorList>
    </citation>
    <scope>NUCLEOTIDE SEQUENCE</scope>
    <source>
        <strain evidence="3">CCMP645</strain>
    </source>
</reference>
<keyword evidence="2" id="KW-0472">Membrane</keyword>
<feature type="compositionally biased region" description="Basic and acidic residues" evidence="1">
    <location>
        <begin position="339"/>
        <end position="363"/>
    </location>
</feature>
<feature type="transmembrane region" description="Helical" evidence="2">
    <location>
        <begin position="163"/>
        <end position="186"/>
    </location>
</feature>
<keyword evidence="2" id="KW-1133">Transmembrane helix</keyword>
<feature type="transmembrane region" description="Helical" evidence="2">
    <location>
        <begin position="386"/>
        <end position="409"/>
    </location>
</feature>
<sequence>MKQVLLDKQAATPAEIANENRGGVSQLVSAATTSSQTPLRSSQTLDERALRTDFRLHPDLPAARQLKKPGAFRRAFVLEDVRSSDGQIAAARVPFRTDIELLDRHHVSFFITDVRQTRPDGTVVRFESRPYRRGREPIILSRSHGELPPPQQLRLCGVRFESIPWWVTMSFFLGALLFAVGSVCWMVPTVGDEEHHATMLHADLSVFTPFVVGALLFSLGAYLSWVEVLNANLQEELGALSLSGSTHRAALTQRSLSAATSQRAAHANGWHVHHAVHSRNEQGRGTAPPAEASTTASQRRQQQQDTLPQPHLQPQVQEGADEEELTHQAQQAQVHSRGVRLDEARLQEQHAEQHAEQQVDPEKGPAAQTISNRGGYRWLGWQPRSLLYWALLVQFIGSLLFDVCCVFSFGHALDWAAVGGSTRRAEMVLVFMPSLLGSAAFTFASYVQVAEVTHSFNVFRLPDRCTIGYVVVCLNLLGSLLFLVASCGYFVHGSSEKAQLTWDFEVSEWMVRFGFAVGSLCFLFGALFSLPEVITDKDERIVQLTSGDVA</sequence>
<accession>A0A7S4C6M7</accession>
<keyword evidence="2" id="KW-0812">Transmembrane</keyword>
<evidence type="ECO:0000256" key="2">
    <source>
        <dbReference type="SAM" id="Phobius"/>
    </source>
</evidence>
<proteinExistence type="predicted"/>
<organism evidence="3">
    <name type="scientific">Chrysotila carterae</name>
    <name type="common">Marine alga</name>
    <name type="synonym">Syracosphaera carterae</name>
    <dbReference type="NCBI Taxonomy" id="13221"/>
    <lineage>
        <taxon>Eukaryota</taxon>
        <taxon>Haptista</taxon>
        <taxon>Haptophyta</taxon>
        <taxon>Prymnesiophyceae</taxon>
        <taxon>Isochrysidales</taxon>
        <taxon>Isochrysidaceae</taxon>
        <taxon>Chrysotila</taxon>
    </lineage>
</organism>
<evidence type="ECO:0000313" key="3">
    <source>
        <dbReference type="EMBL" id="CAE0788615.1"/>
    </source>
</evidence>
<evidence type="ECO:0000256" key="1">
    <source>
        <dbReference type="SAM" id="MobiDB-lite"/>
    </source>
</evidence>
<gene>
    <name evidence="3" type="ORF">PCAR00345_LOCUS41324</name>
</gene>
<feature type="region of interest" description="Disordered" evidence="1">
    <location>
        <begin position="276"/>
        <end position="367"/>
    </location>
</feature>
<feature type="transmembrane region" description="Helical" evidence="2">
    <location>
        <begin position="467"/>
        <end position="491"/>
    </location>
</feature>